<dbReference type="PROSITE" id="PS51007">
    <property type="entry name" value="CYTC"/>
    <property type="match status" value="1"/>
</dbReference>
<dbReference type="Proteomes" id="UP000236745">
    <property type="component" value="Unassembled WGS sequence"/>
</dbReference>
<evidence type="ECO:0000256" key="2">
    <source>
        <dbReference type="ARBA" id="ARBA00022723"/>
    </source>
</evidence>
<dbReference type="InterPro" id="IPR009056">
    <property type="entry name" value="Cyt_c-like_dom"/>
</dbReference>
<dbReference type="Pfam" id="PF13442">
    <property type="entry name" value="Cytochrome_CBB3"/>
    <property type="match status" value="1"/>
</dbReference>
<dbReference type="SUPFAM" id="SSF46626">
    <property type="entry name" value="Cytochrome c"/>
    <property type="match status" value="1"/>
</dbReference>
<dbReference type="GO" id="GO:0046872">
    <property type="term" value="F:metal ion binding"/>
    <property type="evidence" value="ECO:0007669"/>
    <property type="project" value="UniProtKB-KW"/>
</dbReference>
<evidence type="ECO:0000259" key="5">
    <source>
        <dbReference type="PROSITE" id="PS51007"/>
    </source>
</evidence>
<evidence type="ECO:0000256" key="1">
    <source>
        <dbReference type="ARBA" id="ARBA00022617"/>
    </source>
</evidence>
<evidence type="ECO:0000256" key="4">
    <source>
        <dbReference type="PROSITE-ProRule" id="PRU00433"/>
    </source>
</evidence>
<keyword evidence="7" id="KW-1185">Reference proteome</keyword>
<evidence type="ECO:0000313" key="7">
    <source>
        <dbReference type="Proteomes" id="UP000236745"/>
    </source>
</evidence>
<protein>
    <submittedName>
        <fullName evidence="6">Cytochrome C oxidase, cbb3-type, subunit III</fullName>
    </submittedName>
</protein>
<evidence type="ECO:0000313" key="6">
    <source>
        <dbReference type="EMBL" id="SEG61455.1"/>
    </source>
</evidence>
<keyword evidence="1 4" id="KW-0349">Heme</keyword>
<keyword evidence="2 4" id="KW-0479">Metal-binding</keyword>
<dbReference type="GO" id="GO:0020037">
    <property type="term" value="F:heme binding"/>
    <property type="evidence" value="ECO:0007669"/>
    <property type="project" value="InterPro"/>
</dbReference>
<organism evidence="6 7">
    <name type="scientific">Marinobacterium lutimaris</name>
    <dbReference type="NCBI Taxonomy" id="568106"/>
    <lineage>
        <taxon>Bacteria</taxon>
        <taxon>Pseudomonadati</taxon>
        <taxon>Pseudomonadota</taxon>
        <taxon>Gammaproteobacteria</taxon>
        <taxon>Oceanospirillales</taxon>
        <taxon>Oceanospirillaceae</taxon>
        <taxon>Marinobacterium</taxon>
    </lineage>
</organism>
<name>A0A1H6BLY6_9GAMM</name>
<keyword evidence="3 4" id="KW-0408">Iron</keyword>
<gene>
    <name evidence="6" type="ORF">SAMN05444390_102732</name>
</gene>
<evidence type="ECO:0000256" key="3">
    <source>
        <dbReference type="ARBA" id="ARBA00023004"/>
    </source>
</evidence>
<dbReference type="AlphaFoldDB" id="A0A1H6BLY6"/>
<reference evidence="6 7" key="1">
    <citation type="submission" date="2016-10" db="EMBL/GenBank/DDBJ databases">
        <authorList>
            <person name="de Groot N.N."/>
        </authorList>
    </citation>
    <scope>NUCLEOTIDE SEQUENCE [LARGE SCALE GENOMIC DNA]</scope>
    <source>
        <strain evidence="6 7">DSM 22012</strain>
    </source>
</reference>
<dbReference type="EMBL" id="FNVQ01000002">
    <property type="protein sequence ID" value="SEG61455.1"/>
    <property type="molecule type" value="Genomic_DNA"/>
</dbReference>
<sequence length="92" mass="10320">MSGCSSKDPDRLSKGDDLYDYYCAACHEENNLGRYLEQVPLHQRQMQAYEIVLMLKQGYSGAHPEFSLPQLSDEQADAVARFAYSLPASADN</sequence>
<dbReference type="GO" id="GO:0009055">
    <property type="term" value="F:electron transfer activity"/>
    <property type="evidence" value="ECO:0007669"/>
    <property type="project" value="InterPro"/>
</dbReference>
<accession>A0A1H6BLY6</accession>
<dbReference type="InterPro" id="IPR036909">
    <property type="entry name" value="Cyt_c-like_dom_sf"/>
</dbReference>
<feature type="domain" description="Cytochrome c" evidence="5">
    <location>
        <begin position="10"/>
        <end position="87"/>
    </location>
</feature>
<dbReference type="Gene3D" id="1.10.760.10">
    <property type="entry name" value="Cytochrome c-like domain"/>
    <property type="match status" value="1"/>
</dbReference>
<proteinExistence type="predicted"/>